<evidence type="ECO:0000256" key="5">
    <source>
        <dbReference type="ARBA" id="ARBA00022989"/>
    </source>
</evidence>
<keyword evidence="3 8" id="KW-0812">Transmembrane</keyword>
<dbReference type="GO" id="GO:0035249">
    <property type="term" value="P:synaptic transmission, glutamatergic"/>
    <property type="evidence" value="ECO:0007669"/>
    <property type="project" value="TreeGrafter"/>
</dbReference>
<dbReference type="GO" id="GO:0060076">
    <property type="term" value="C:excitatory synapse"/>
    <property type="evidence" value="ECO:0007669"/>
    <property type="project" value="TreeGrafter"/>
</dbReference>
<keyword evidence="6 8" id="KW-0472">Membrane</keyword>
<evidence type="ECO:0000313" key="11">
    <source>
        <dbReference type="Proteomes" id="UP001347796"/>
    </source>
</evidence>
<dbReference type="Proteomes" id="UP001347796">
    <property type="component" value="Unassembled WGS sequence"/>
</dbReference>
<evidence type="ECO:0000256" key="8">
    <source>
        <dbReference type="SAM" id="Phobius"/>
    </source>
</evidence>
<dbReference type="GO" id="GO:0005326">
    <property type="term" value="F:neurotransmitter transmembrane transporter activity"/>
    <property type="evidence" value="ECO:0007669"/>
    <property type="project" value="TreeGrafter"/>
</dbReference>
<dbReference type="PANTHER" id="PTHR11662">
    <property type="entry name" value="SOLUTE CARRIER FAMILY 17"/>
    <property type="match status" value="1"/>
</dbReference>
<dbReference type="GO" id="GO:0005313">
    <property type="term" value="F:L-glutamate transmembrane transporter activity"/>
    <property type="evidence" value="ECO:0007669"/>
    <property type="project" value="TreeGrafter"/>
</dbReference>
<protein>
    <recommendedName>
        <fullName evidence="9">Major facilitator superfamily (MFS) profile domain-containing protein</fullName>
    </recommendedName>
</protein>
<dbReference type="EMBL" id="JAZGQO010000002">
    <property type="protein sequence ID" value="KAK6191616.1"/>
    <property type="molecule type" value="Genomic_DNA"/>
</dbReference>
<proteinExistence type="predicted"/>
<feature type="transmembrane region" description="Helical" evidence="8">
    <location>
        <begin position="394"/>
        <end position="414"/>
    </location>
</feature>
<dbReference type="Pfam" id="PF07690">
    <property type="entry name" value="MFS_1"/>
    <property type="match status" value="1"/>
</dbReference>
<dbReference type="InterPro" id="IPR036259">
    <property type="entry name" value="MFS_trans_sf"/>
</dbReference>
<dbReference type="PROSITE" id="PS50850">
    <property type="entry name" value="MFS"/>
    <property type="match status" value="1"/>
</dbReference>
<dbReference type="GO" id="GO:0050803">
    <property type="term" value="P:regulation of synapse structure or activity"/>
    <property type="evidence" value="ECO:0007669"/>
    <property type="project" value="TreeGrafter"/>
</dbReference>
<feature type="transmembrane region" description="Helical" evidence="8">
    <location>
        <begin position="289"/>
        <end position="312"/>
    </location>
</feature>
<feature type="transmembrane region" description="Helical" evidence="8">
    <location>
        <begin position="204"/>
        <end position="226"/>
    </location>
</feature>
<gene>
    <name evidence="10" type="ORF">SNE40_003260</name>
</gene>
<dbReference type="PANTHER" id="PTHR11662:SF456">
    <property type="entry name" value="VESICULAR GLUTAMATE TRANSPORTER, ISOFORM A"/>
    <property type="match status" value="1"/>
</dbReference>
<comment type="caution">
    <text evidence="10">The sequence shown here is derived from an EMBL/GenBank/DDBJ whole genome shotgun (WGS) entry which is preliminary data.</text>
</comment>
<feature type="compositionally biased region" description="Basic and acidic residues" evidence="7">
    <location>
        <begin position="20"/>
        <end position="31"/>
    </location>
</feature>
<dbReference type="SUPFAM" id="SSF103473">
    <property type="entry name" value="MFS general substrate transporter"/>
    <property type="match status" value="1"/>
</dbReference>
<feature type="compositionally biased region" description="Basic and acidic residues" evidence="7">
    <location>
        <begin position="1"/>
        <end position="13"/>
    </location>
</feature>
<feature type="region of interest" description="Disordered" evidence="7">
    <location>
        <begin position="1"/>
        <end position="42"/>
    </location>
</feature>
<comment type="subcellular location">
    <subcellularLocation>
        <location evidence="1">Membrane</location>
        <topology evidence="1">Multi-pass membrane protein</topology>
    </subcellularLocation>
</comment>
<evidence type="ECO:0000256" key="6">
    <source>
        <dbReference type="ARBA" id="ARBA00023136"/>
    </source>
</evidence>
<dbReference type="GO" id="GO:0030672">
    <property type="term" value="C:synaptic vesicle membrane"/>
    <property type="evidence" value="ECO:0007669"/>
    <property type="project" value="TreeGrafter"/>
</dbReference>
<evidence type="ECO:0000313" key="10">
    <source>
        <dbReference type="EMBL" id="KAK6191616.1"/>
    </source>
</evidence>
<sequence>MGVDKRQNGHQGDKAAASDSTKDGSGSKEGDPVPDDGNTRGKRFQAKSFSRMRHVVVAVACIGMVLINAMRTNVGFTVLTILDEEAHRKVGTIEAIMSLPNVDWNSKMVGFLHSSFYIGYLLTHMPAGYLATYLPSYRIFAGSILLSCALNLLLPSCINADEYYLTCLVRFLQGLVEGSLYPGCYGVLRYWSTPSERGRAGSTVLTGAYAGAVVGFPVAGMITHYIGWQYVFYLNGCVGILWALIWIVFAREKPSDHPFISENELKYMTKEQGYDVIDNKETKIPMKEILTCPAVLCLCLCHFARNWVFILMLTNEPYYLSLFNFTVAENGLYASIPHVMKVLTAASSGYIADYLLLDNLLSITHIRKLLTGVGFGMGCIGFFILTFVDDGSIVLIFLTVAVGFTGFAVSGWQINHYDLSARYASLLVAITSTVGNIGSITVPLVTGYITFYHTLNSWSIVFYITSSVLGAAVITFLIFGSGQQQPWSNPPDKVQLVQQLDPMEAPPYKAERLQDSIKPTS</sequence>
<feature type="transmembrane region" description="Helical" evidence="8">
    <location>
        <begin position="426"/>
        <end position="451"/>
    </location>
</feature>
<keyword evidence="11" id="KW-1185">Reference proteome</keyword>
<feature type="transmembrane region" description="Helical" evidence="8">
    <location>
        <begin position="232"/>
        <end position="250"/>
    </location>
</feature>
<dbReference type="GO" id="GO:0015293">
    <property type="term" value="F:symporter activity"/>
    <property type="evidence" value="ECO:0007669"/>
    <property type="project" value="UniProtKB-KW"/>
</dbReference>
<feature type="transmembrane region" description="Helical" evidence="8">
    <location>
        <begin position="52"/>
        <end position="70"/>
    </location>
</feature>
<dbReference type="GO" id="GO:0098700">
    <property type="term" value="P:neurotransmitter loading into synaptic vesicle"/>
    <property type="evidence" value="ECO:0007669"/>
    <property type="project" value="TreeGrafter"/>
</dbReference>
<accession>A0AAN8QEZ5</accession>
<feature type="domain" description="Major facilitator superfamily (MFS) profile" evidence="9">
    <location>
        <begin position="56"/>
        <end position="484"/>
    </location>
</feature>
<evidence type="ECO:0000256" key="4">
    <source>
        <dbReference type="ARBA" id="ARBA00022847"/>
    </source>
</evidence>
<evidence type="ECO:0000256" key="3">
    <source>
        <dbReference type="ARBA" id="ARBA00022692"/>
    </source>
</evidence>
<feature type="transmembrane region" description="Helical" evidence="8">
    <location>
        <begin position="369"/>
        <end position="388"/>
    </location>
</feature>
<dbReference type="FunFam" id="1.20.1250.20:FF:000003">
    <property type="entry name" value="Solute carrier family 17 member 3"/>
    <property type="match status" value="1"/>
</dbReference>
<dbReference type="Gene3D" id="1.20.1250.20">
    <property type="entry name" value="MFS general substrate transporter like domains"/>
    <property type="match status" value="2"/>
</dbReference>
<dbReference type="InterPro" id="IPR050382">
    <property type="entry name" value="MFS_Na/Anion_cotransporter"/>
</dbReference>
<keyword evidence="2" id="KW-0813">Transport</keyword>
<dbReference type="AlphaFoldDB" id="A0AAN8QEZ5"/>
<evidence type="ECO:0000256" key="2">
    <source>
        <dbReference type="ARBA" id="ARBA00022448"/>
    </source>
</evidence>
<feature type="transmembrane region" description="Helical" evidence="8">
    <location>
        <begin position="457"/>
        <end position="479"/>
    </location>
</feature>
<organism evidence="10 11">
    <name type="scientific">Patella caerulea</name>
    <name type="common">Rayed Mediterranean limpet</name>
    <dbReference type="NCBI Taxonomy" id="87958"/>
    <lineage>
        <taxon>Eukaryota</taxon>
        <taxon>Metazoa</taxon>
        <taxon>Spiralia</taxon>
        <taxon>Lophotrochozoa</taxon>
        <taxon>Mollusca</taxon>
        <taxon>Gastropoda</taxon>
        <taxon>Patellogastropoda</taxon>
        <taxon>Patelloidea</taxon>
        <taxon>Patellidae</taxon>
        <taxon>Patella</taxon>
    </lineage>
</organism>
<evidence type="ECO:0000256" key="1">
    <source>
        <dbReference type="ARBA" id="ARBA00004141"/>
    </source>
</evidence>
<evidence type="ECO:0000259" key="9">
    <source>
        <dbReference type="PROSITE" id="PS50850"/>
    </source>
</evidence>
<reference evidence="10 11" key="1">
    <citation type="submission" date="2024-01" db="EMBL/GenBank/DDBJ databases">
        <title>The genome of the rayed Mediterranean limpet Patella caerulea (Linnaeus, 1758).</title>
        <authorList>
            <person name="Anh-Thu Weber A."/>
            <person name="Halstead-Nussloch G."/>
        </authorList>
    </citation>
    <scope>NUCLEOTIDE SEQUENCE [LARGE SCALE GENOMIC DNA]</scope>
    <source>
        <strain evidence="10">AATW-2023a</strain>
        <tissue evidence="10">Whole specimen</tissue>
    </source>
</reference>
<keyword evidence="4" id="KW-0769">Symport</keyword>
<dbReference type="FunFam" id="1.20.1250.20:FF:000423">
    <property type="entry name" value="Putative inorganic phosphate cotransporter-like Protein"/>
    <property type="match status" value="1"/>
</dbReference>
<evidence type="ECO:0000256" key="7">
    <source>
        <dbReference type="SAM" id="MobiDB-lite"/>
    </source>
</evidence>
<dbReference type="InterPro" id="IPR011701">
    <property type="entry name" value="MFS"/>
</dbReference>
<keyword evidence="5 8" id="KW-1133">Transmembrane helix</keyword>
<feature type="transmembrane region" description="Helical" evidence="8">
    <location>
        <begin position="108"/>
        <end position="130"/>
    </location>
</feature>
<name>A0AAN8QEZ5_PATCE</name>
<dbReference type="InterPro" id="IPR020846">
    <property type="entry name" value="MFS_dom"/>
</dbReference>